<evidence type="ECO:0000313" key="1">
    <source>
        <dbReference type="EMBL" id="CAH1390872.1"/>
    </source>
</evidence>
<protein>
    <submittedName>
        <fullName evidence="1">Uncharacterized protein</fullName>
    </submittedName>
</protein>
<gene>
    <name evidence="1" type="ORF">NEZAVI_LOCUS1992</name>
</gene>
<sequence>MGIWRHENHIEHLPSIINSFNQHYMFLNDNIRSHRGRLISTKFSNQYRNEVFSKICNGRRYNGKIGRHLICFCCGRT</sequence>
<name>A0A9P0H304_NEZVI</name>
<dbReference type="AlphaFoldDB" id="A0A9P0H304"/>
<evidence type="ECO:0000313" key="2">
    <source>
        <dbReference type="Proteomes" id="UP001152798"/>
    </source>
</evidence>
<dbReference type="EMBL" id="OV725077">
    <property type="protein sequence ID" value="CAH1390872.1"/>
    <property type="molecule type" value="Genomic_DNA"/>
</dbReference>
<keyword evidence="2" id="KW-1185">Reference proteome</keyword>
<reference evidence="1" key="1">
    <citation type="submission" date="2022-01" db="EMBL/GenBank/DDBJ databases">
        <authorList>
            <person name="King R."/>
        </authorList>
    </citation>
    <scope>NUCLEOTIDE SEQUENCE</scope>
</reference>
<accession>A0A9P0H304</accession>
<organism evidence="1 2">
    <name type="scientific">Nezara viridula</name>
    <name type="common">Southern green stink bug</name>
    <name type="synonym">Cimex viridulus</name>
    <dbReference type="NCBI Taxonomy" id="85310"/>
    <lineage>
        <taxon>Eukaryota</taxon>
        <taxon>Metazoa</taxon>
        <taxon>Ecdysozoa</taxon>
        <taxon>Arthropoda</taxon>
        <taxon>Hexapoda</taxon>
        <taxon>Insecta</taxon>
        <taxon>Pterygota</taxon>
        <taxon>Neoptera</taxon>
        <taxon>Paraneoptera</taxon>
        <taxon>Hemiptera</taxon>
        <taxon>Heteroptera</taxon>
        <taxon>Panheteroptera</taxon>
        <taxon>Pentatomomorpha</taxon>
        <taxon>Pentatomoidea</taxon>
        <taxon>Pentatomidae</taxon>
        <taxon>Pentatominae</taxon>
        <taxon>Nezara</taxon>
    </lineage>
</organism>
<dbReference type="Proteomes" id="UP001152798">
    <property type="component" value="Chromosome 1"/>
</dbReference>
<proteinExistence type="predicted"/>